<evidence type="ECO:0000313" key="3">
    <source>
        <dbReference type="Proteomes" id="UP001162972"/>
    </source>
</evidence>
<evidence type="ECO:0000313" key="2">
    <source>
        <dbReference type="EMBL" id="KAJ6427220.1"/>
    </source>
</evidence>
<name>A0AAD6KPJ8_9ROSI</name>
<sequence length="65" mass="7395">MNSAHSESNSKFHTDPLQTGGGGFQQTLKGNSNLYPKSLVFFLSRRKEKERRKERDVMLPPSLES</sequence>
<feature type="region of interest" description="Disordered" evidence="1">
    <location>
        <begin position="1"/>
        <end position="31"/>
    </location>
</feature>
<dbReference type="AlphaFoldDB" id="A0AAD6KPJ8"/>
<reference evidence="2 3" key="1">
    <citation type="journal article" date="2023" name="Int. J. Mol. Sci.">
        <title>De Novo Assembly and Annotation of 11 Diverse Shrub Willow (Salix) Genomes Reveals Novel Gene Organization in Sex-Linked Regions.</title>
        <authorList>
            <person name="Hyden B."/>
            <person name="Feng K."/>
            <person name="Yates T.B."/>
            <person name="Jawdy S."/>
            <person name="Cereghino C."/>
            <person name="Smart L.B."/>
            <person name="Muchero W."/>
        </authorList>
    </citation>
    <scope>NUCLEOTIDE SEQUENCE [LARGE SCALE GENOMIC DNA]</scope>
    <source>
        <tissue evidence="2">Shoot tip</tissue>
    </source>
</reference>
<protein>
    <submittedName>
        <fullName evidence="2">Uncharacterized protein</fullName>
    </submittedName>
</protein>
<proteinExistence type="predicted"/>
<gene>
    <name evidence="2" type="ORF">OIU84_022756</name>
</gene>
<dbReference type="Proteomes" id="UP001162972">
    <property type="component" value="Chromosome 1"/>
</dbReference>
<dbReference type="EMBL" id="JAPFFJ010000005">
    <property type="protein sequence ID" value="KAJ6427220.1"/>
    <property type="molecule type" value="Genomic_DNA"/>
</dbReference>
<organism evidence="2 3">
    <name type="scientific">Salix udensis</name>
    <dbReference type="NCBI Taxonomy" id="889485"/>
    <lineage>
        <taxon>Eukaryota</taxon>
        <taxon>Viridiplantae</taxon>
        <taxon>Streptophyta</taxon>
        <taxon>Embryophyta</taxon>
        <taxon>Tracheophyta</taxon>
        <taxon>Spermatophyta</taxon>
        <taxon>Magnoliopsida</taxon>
        <taxon>eudicotyledons</taxon>
        <taxon>Gunneridae</taxon>
        <taxon>Pentapetalae</taxon>
        <taxon>rosids</taxon>
        <taxon>fabids</taxon>
        <taxon>Malpighiales</taxon>
        <taxon>Salicaceae</taxon>
        <taxon>Saliceae</taxon>
        <taxon>Salix</taxon>
    </lineage>
</organism>
<keyword evidence="3" id="KW-1185">Reference proteome</keyword>
<accession>A0AAD6KPJ8</accession>
<evidence type="ECO:0000256" key="1">
    <source>
        <dbReference type="SAM" id="MobiDB-lite"/>
    </source>
</evidence>
<comment type="caution">
    <text evidence="2">The sequence shown here is derived from an EMBL/GenBank/DDBJ whole genome shotgun (WGS) entry which is preliminary data.</text>
</comment>